<accession>A0ABP8CTH2</accession>
<keyword evidence="3" id="KW-0804">Transcription</keyword>
<dbReference type="EMBL" id="BAABAT010000001">
    <property type="protein sequence ID" value="GAA4243062.1"/>
    <property type="molecule type" value="Genomic_DNA"/>
</dbReference>
<dbReference type="SUPFAM" id="SSF46689">
    <property type="entry name" value="Homeodomain-like"/>
    <property type="match status" value="1"/>
</dbReference>
<dbReference type="InterPro" id="IPR009057">
    <property type="entry name" value="Homeodomain-like_sf"/>
</dbReference>
<dbReference type="Gene3D" id="1.10.10.60">
    <property type="entry name" value="Homeodomain-like"/>
    <property type="match status" value="1"/>
</dbReference>
<proteinExistence type="predicted"/>
<comment type="caution">
    <text evidence="5">The sequence shown here is derived from an EMBL/GenBank/DDBJ whole genome shotgun (WGS) entry which is preliminary data.</text>
</comment>
<keyword evidence="6" id="KW-1185">Reference proteome</keyword>
<dbReference type="InterPro" id="IPR050204">
    <property type="entry name" value="AraC_XylS_family_regulators"/>
</dbReference>
<dbReference type="PANTHER" id="PTHR46796">
    <property type="entry name" value="HTH-TYPE TRANSCRIPTIONAL ACTIVATOR RHAS-RELATED"/>
    <property type="match status" value="1"/>
</dbReference>
<reference evidence="6" key="1">
    <citation type="journal article" date="2019" name="Int. J. Syst. Evol. Microbiol.">
        <title>The Global Catalogue of Microorganisms (GCM) 10K type strain sequencing project: providing services to taxonomists for standard genome sequencing and annotation.</title>
        <authorList>
            <consortium name="The Broad Institute Genomics Platform"/>
            <consortium name="The Broad Institute Genome Sequencing Center for Infectious Disease"/>
            <person name="Wu L."/>
            <person name="Ma J."/>
        </authorList>
    </citation>
    <scope>NUCLEOTIDE SEQUENCE [LARGE SCALE GENOMIC DNA]</scope>
    <source>
        <strain evidence="6">JCM 17441</strain>
    </source>
</reference>
<feature type="domain" description="HTH araC/xylS-type" evidence="4">
    <location>
        <begin position="8"/>
        <end position="109"/>
    </location>
</feature>
<dbReference type="Proteomes" id="UP001500620">
    <property type="component" value="Unassembled WGS sequence"/>
</dbReference>
<evidence type="ECO:0000256" key="3">
    <source>
        <dbReference type="ARBA" id="ARBA00023163"/>
    </source>
</evidence>
<dbReference type="Pfam" id="PF12833">
    <property type="entry name" value="HTH_18"/>
    <property type="match status" value="1"/>
</dbReference>
<dbReference type="PANTHER" id="PTHR46796:SF15">
    <property type="entry name" value="BLL1074 PROTEIN"/>
    <property type="match status" value="1"/>
</dbReference>
<keyword evidence="2" id="KW-0238">DNA-binding</keyword>
<organism evidence="5 6">
    <name type="scientific">Dactylosporangium darangshiense</name>
    <dbReference type="NCBI Taxonomy" id="579108"/>
    <lineage>
        <taxon>Bacteria</taxon>
        <taxon>Bacillati</taxon>
        <taxon>Actinomycetota</taxon>
        <taxon>Actinomycetes</taxon>
        <taxon>Micromonosporales</taxon>
        <taxon>Micromonosporaceae</taxon>
        <taxon>Dactylosporangium</taxon>
    </lineage>
</organism>
<dbReference type="PROSITE" id="PS01124">
    <property type="entry name" value="HTH_ARAC_FAMILY_2"/>
    <property type="match status" value="1"/>
</dbReference>
<dbReference type="InterPro" id="IPR018060">
    <property type="entry name" value="HTH_AraC"/>
</dbReference>
<keyword evidence="1" id="KW-0805">Transcription regulation</keyword>
<evidence type="ECO:0000313" key="6">
    <source>
        <dbReference type="Proteomes" id="UP001500620"/>
    </source>
</evidence>
<gene>
    <name evidence="5" type="ORF">GCM10022255_000490</name>
</gene>
<name>A0ABP8CTH2_9ACTN</name>
<protein>
    <recommendedName>
        <fullName evidence="4">HTH araC/xylS-type domain-containing protein</fullName>
    </recommendedName>
</protein>
<evidence type="ECO:0000313" key="5">
    <source>
        <dbReference type="EMBL" id="GAA4243062.1"/>
    </source>
</evidence>
<dbReference type="SMART" id="SM00342">
    <property type="entry name" value="HTH_ARAC"/>
    <property type="match status" value="1"/>
</dbReference>
<evidence type="ECO:0000256" key="1">
    <source>
        <dbReference type="ARBA" id="ARBA00023015"/>
    </source>
</evidence>
<dbReference type="RefSeq" id="WP_345119874.1">
    <property type="nucleotide sequence ID" value="NZ_BAABAT010000001.1"/>
</dbReference>
<evidence type="ECO:0000256" key="2">
    <source>
        <dbReference type="ARBA" id="ARBA00023125"/>
    </source>
</evidence>
<evidence type="ECO:0000259" key="4">
    <source>
        <dbReference type="PROSITE" id="PS01124"/>
    </source>
</evidence>
<sequence>MLDAPAPSPLVAWAWSRLRATHGSVRIEELVSETGFSHRHLVARFRDEIGVTHKTLARVLRFERSVDLVRRAQTSFAEAALAAGYYDQAHFNREIRALTGCAPGVLFGN</sequence>